<proteinExistence type="predicted"/>
<accession>A0ABY9CDK3</accession>
<dbReference type="InterPro" id="IPR004314">
    <property type="entry name" value="Neprosin"/>
</dbReference>
<evidence type="ECO:0000313" key="3">
    <source>
        <dbReference type="Proteomes" id="UP001227230"/>
    </source>
</evidence>
<gene>
    <name evidence="2" type="ORF">VitviT2T_011235</name>
</gene>
<dbReference type="PROSITE" id="PS52045">
    <property type="entry name" value="NEPROSIN_PEP_CD"/>
    <property type="match status" value="1"/>
</dbReference>
<keyword evidence="3" id="KW-1185">Reference proteome</keyword>
<organism evidence="2 3">
    <name type="scientific">Vitis vinifera</name>
    <name type="common">Grape</name>
    <dbReference type="NCBI Taxonomy" id="29760"/>
    <lineage>
        <taxon>Eukaryota</taxon>
        <taxon>Viridiplantae</taxon>
        <taxon>Streptophyta</taxon>
        <taxon>Embryophyta</taxon>
        <taxon>Tracheophyta</taxon>
        <taxon>Spermatophyta</taxon>
        <taxon>Magnoliopsida</taxon>
        <taxon>eudicotyledons</taxon>
        <taxon>Gunneridae</taxon>
        <taxon>Pentapetalae</taxon>
        <taxon>rosids</taxon>
        <taxon>Vitales</taxon>
        <taxon>Vitaceae</taxon>
        <taxon>Viteae</taxon>
        <taxon>Vitis</taxon>
    </lineage>
</organism>
<name>A0ABY9CDK3_VITVI</name>
<dbReference type="Pfam" id="PF03080">
    <property type="entry name" value="Neprosin"/>
    <property type="match status" value="1"/>
</dbReference>
<reference evidence="2 3" key="1">
    <citation type="journal article" date="2023" name="Hortic Res">
        <title>The complete reference genome for grapevine (Vitis vinifera L.) genetics and breeding.</title>
        <authorList>
            <person name="Shi X."/>
            <person name="Cao S."/>
            <person name="Wang X."/>
            <person name="Huang S."/>
            <person name="Wang Y."/>
            <person name="Liu Z."/>
            <person name="Liu W."/>
            <person name="Leng X."/>
            <person name="Peng Y."/>
            <person name="Wang N."/>
            <person name="Wang Y."/>
            <person name="Ma Z."/>
            <person name="Xu X."/>
            <person name="Zhang F."/>
            <person name="Xue H."/>
            <person name="Zhong H."/>
            <person name="Wang Y."/>
            <person name="Zhang K."/>
            <person name="Velt A."/>
            <person name="Avia K."/>
            <person name="Holtgrawe D."/>
            <person name="Grimplet J."/>
            <person name="Matus J.T."/>
            <person name="Ware D."/>
            <person name="Wu X."/>
            <person name="Wang H."/>
            <person name="Liu C."/>
            <person name="Fang Y."/>
            <person name="Rustenholz C."/>
            <person name="Cheng Z."/>
            <person name="Xiao H."/>
            <person name="Zhou Y."/>
        </authorList>
    </citation>
    <scope>NUCLEOTIDE SEQUENCE [LARGE SCALE GENOMIC DNA]</scope>
    <source>
        <strain evidence="3">cv. Pinot noir / PN40024</strain>
        <tissue evidence="2">Leaf</tissue>
    </source>
</reference>
<dbReference type="EMBL" id="CP126654">
    <property type="protein sequence ID" value="WJZ92225.1"/>
    <property type="molecule type" value="Genomic_DNA"/>
</dbReference>
<protein>
    <recommendedName>
        <fullName evidence="1">Neprosin PEP catalytic domain-containing protein</fullName>
    </recommendedName>
</protein>
<feature type="domain" description="Neprosin PEP catalytic" evidence="1">
    <location>
        <begin position="27"/>
        <end position="176"/>
    </location>
</feature>
<evidence type="ECO:0000259" key="1">
    <source>
        <dbReference type="PROSITE" id="PS52045"/>
    </source>
</evidence>
<sequence length="176" mass="20259">MKAVSSSIILLHENIFGLNHWDFNLKSSMSCPQTILLKSARCYSSEGLKGSQLLNSIEKRSLRRLRNCKSHLLQSHLNLFQFFYPEPEEKRGGRWLRKMKERYAITDTTRLATGCYNLLCSGFIQINSEIAMGASISLISAFRNSQRDIGILVWKDPKEGIPYEYPCLEPLSMHRE</sequence>
<dbReference type="Proteomes" id="UP001227230">
    <property type="component" value="Chromosome 7"/>
</dbReference>
<evidence type="ECO:0000313" key="2">
    <source>
        <dbReference type="EMBL" id="WJZ92225.1"/>
    </source>
</evidence>